<feature type="transmembrane region" description="Helical" evidence="8">
    <location>
        <begin position="144"/>
        <end position="167"/>
    </location>
</feature>
<protein>
    <submittedName>
        <fullName evidence="11">ATP-binding cassette transporter sub-family C member 2 isoform X1</fullName>
    </submittedName>
</protein>
<dbReference type="Gene3D" id="3.40.50.300">
    <property type="entry name" value="P-loop containing nucleotide triphosphate hydrolases"/>
    <property type="match status" value="2"/>
</dbReference>
<feature type="domain" description="ABC transmembrane type-1" evidence="10">
    <location>
        <begin position="855"/>
        <end position="1118"/>
    </location>
</feature>
<dbReference type="PANTHER" id="PTHR24223">
    <property type="entry name" value="ATP-BINDING CASSETTE SUB-FAMILY C"/>
    <property type="match status" value="1"/>
</dbReference>
<sequence length="1346" mass="151495">MTQPPWIPSEPPSFCPDQFWNSSLSWNTDSPRLSLCLQDTLLTVIPCVILFTLEPFWLWFTKSRQNSHHVFPTPRQFGRVFSLRILLTLLLTASCITQVILNSNRRGAFGSEVFHYTLLIGTYLGVIVFECLDQWNNTANSPPIFLFWLSMGICQLPVLQTQVTYLLTHPNDGIFWVVSLAHYPIIILQLIVHTVSSSKPQVGDWSLEASASFPSLLCFTWMNRFICKGIFSPITDHFQIPKAPSMLDPSRLRQKFASHDQGGKLIWQIIRTIWKRLVLAFTLGLSAIILSFLPTLFLRLLILHCQNPEQSWKGYFFAITLFLGVTLESVVLNQFFKQATVLAQHVTSGLAALIFHKTLKIPSRVRQNLEIGQIANLISNDIAALGNNACIITNVFTAPIIIVIAMILLCLELGFLAFVGVAIFFLLMPITQMASIRLRKHQNQYLELKDQRLAFLANFLQNMSVLKVNSLEPAMLRTVNGIKDREVAIMKRLGRTLVLAKIPFSLGPTILVLSSFLIVTLVIPTSVLKAEKIFVSVALFSILKRSAEQFPIGLGCLVKALVSFERISKFLEIPESTEDAIQICNAQENSSEDIAVEIIGPDFCEKLGQGESIAIYSHPNTSCQLPATFGGNGEQSNLQLKVYRPMSFAATQPWIQNDTMKSNILFGRPLKEEKYKAVLELCHLDQDLELLPQGDETDLGPSGINLNEDQKQRVSLARALYLHRDVCVLQSIPSNVDPQEIVTFLQDATVILFTQDKRVLSLVDKIISLDEDHSPKIVTVEELDSGQSHFHQKSCASSPSTTKVELVAIDNESCSLGSVSWRVYLSYIEAFGPRFVPFVLTLFLVAHGLDLACKYWLSLWAKANNDEVSSNATPLYYLCIYAAIGAVQGAFIITKDICLFMGCARASRKIHKDLVSTTLAFPLSFFKTNLFGNILNRFSIDISGIDDVIPIQLAVFLNCVCALIMIFIVIGSTIPIFIVFIFPLAIFYYSIHIIYLTSYRQLQRLNVLTRSELLNFISEITLGAETIRMFDQEHRIQNLSEFKVNKAVQSSYTMEMMRRWLALRLEFLGNLILFGTALLSVWNNDSISPSLVGLILSFSLEVTHVLNWLMRAISDLDSQFVALERIRRYQDVPREDIWTTEGDHGSISPIEELSVNIGSTLKFSVKTGEKLVVVDPSGGAARDFMSQMFRLNDSDNGIILLDGQEIHNFEQTHLRKQIRFVLKDPIIFPGAVRSILDPNQTHEDDDMRHVLSRLGMPDLDLDVELNSYEDPVSSSNLWLLVVARFVLEPPAILFLELPFLKDDENGIIGKINPLLDDELRSVSVIFFSQKPLLLDAQSTQIVQVEI</sequence>
<dbReference type="GO" id="GO:0016020">
    <property type="term" value="C:membrane"/>
    <property type="evidence" value="ECO:0007669"/>
    <property type="project" value="UniProtKB-SubCell"/>
</dbReference>
<evidence type="ECO:0000259" key="9">
    <source>
        <dbReference type="PROSITE" id="PS50893"/>
    </source>
</evidence>
<organism evidence="11">
    <name type="scientific">Tigriopus japonicus</name>
    <name type="common">Copepod</name>
    <dbReference type="NCBI Taxonomy" id="158387"/>
    <lineage>
        <taxon>Eukaryota</taxon>
        <taxon>Metazoa</taxon>
        <taxon>Ecdysozoa</taxon>
        <taxon>Arthropoda</taxon>
        <taxon>Crustacea</taxon>
        <taxon>Multicrustacea</taxon>
        <taxon>Hexanauplia</taxon>
        <taxon>Copepoda</taxon>
        <taxon>Harpacticoida</taxon>
        <taxon>Harpacticidae</taxon>
        <taxon>Tigriopus</taxon>
    </lineage>
</organism>
<reference evidence="11" key="1">
    <citation type="submission" date="2013-11" db="EMBL/GenBank/DDBJ databases">
        <title>The ABC transporter gene family of the intertidal copepod, Tigriopus japonicus.</title>
        <authorList>
            <person name="Rhee J.-S."/>
            <person name="Kim B.-M."/>
            <person name="Jeong C.-B."/>
            <person name="Lee J.-S."/>
        </authorList>
    </citation>
    <scope>NUCLEOTIDE SEQUENCE</scope>
</reference>
<dbReference type="PROSITE" id="PS50893">
    <property type="entry name" value="ABC_TRANSPORTER_2"/>
    <property type="match status" value="1"/>
</dbReference>
<dbReference type="SUPFAM" id="SSF90123">
    <property type="entry name" value="ABC transporter transmembrane region"/>
    <property type="match status" value="2"/>
</dbReference>
<dbReference type="GO" id="GO:0005524">
    <property type="term" value="F:ATP binding"/>
    <property type="evidence" value="ECO:0007669"/>
    <property type="project" value="UniProtKB-KW"/>
</dbReference>
<keyword evidence="7 8" id="KW-0472">Membrane</keyword>
<dbReference type="EMBL" id="KF906278">
    <property type="protein sequence ID" value="AHK05643.1"/>
    <property type="molecule type" value="mRNA"/>
</dbReference>
<dbReference type="InterPro" id="IPR036640">
    <property type="entry name" value="ABC1_TM_sf"/>
</dbReference>
<evidence type="ECO:0000256" key="5">
    <source>
        <dbReference type="ARBA" id="ARBA00022840"/>
    </source>
</evidence>
<feature type="domain" description="ABC transmembrane type-1" evidence="10">
    <location>
        <begin position="278"/>
        <end position="551"/>
    </location>
</feature>
<feature type="transmembrane region" description="Helical" evidence="8">
    <location>
        <begin position="1061"/>
        <end position="1081"/>
    </location>
</feature>
<feature type="transmembrane region" description="Helical" evidence="8">
    <location>
        <begin position="277"/>
        <end position="302"/>
    </location>
</feature>
<dbReference type="CDD" id="cd18579">
    <property type="entry name" value="ABC_6TM_ABCC_D1"/>
    <property type="match status" value="1"/>
</dbReference>
<keyword evidence="5 11" id="KW-0067">ATP-binding</keyword>
<evidence type="ECO:0000256" key="6">
    <source>
        <dbReference type="ARBA" id="ARBA00022989"/>
    </source>
</evidence>
<dbReference type="InterPro" id="IPR050173">
    <property type="entry name" value="ABC_transporter_C-like"/>
</dbReference>
<dbReference type="GO" id="GO:0016887">
    <property type="term" value="F:ATP hydrolysis activity"/>
    <property type="evidence" value="ECO:0007669"/>
    <property type="project" value="InterPro"/>
</dbReference>
<feature type="transmembrane region" description="Helical" evidence="8">
    <location>
        <begin position="835"/>
        <end position="853"/>
    </location>
</feature>
<dbReference type="GO" id="GO:0140359">
    <property type="term" value="F:ABC-type transporter activity"/>
    <property type="evidence" value="ECO:0007669"/>
    <property type="project" value="InterPro"/>
</dbReference>
<dbReference type="InterPro" id="IPR027417">
    <property type="entry name" value="P-loop_NTPase"/>
</dbReference>
<feature type="transmembrane region" description="Helical" evidence="8">
    <location>
        <begin position="1087"/>
        <end position="1109"/>
    </location>
</feature>
<keyword evidence="3 8" id="KW-0812">Transmembrane</keyword>
<dbReference type="FunFam" id="1.20.1560.10:FF:000010">
    <property type="entry name" value="Multidrug resistance-associated ABC transporter"/>
    <property type="match status" value="1"/>
</dbReference>
<comment type="subcellular location">
    <subcellularLocation>
        <location evidence="1">Membrane</location>
        <topology evidence="1">Multi-pass membrane protein</topology>
    </subcellularLocation>
</comment>
<evidence type="ECO:0000256" key="1">
    <source>
        <dbReference type="ARBA" id="ARBA00004141"/>
    </source>
</evidence>
<feature type="transmembrane region" description="Helical" evidence="8">
    <location>
        <begin position="948"/>
        <end position="970"/>
    </location>
</feature>
<dbReference type="Pfam" id="PF00005">
    <property type="entry name" value="ABC_tran"/>
    <property type="match status" value="1"/>
</dbReference>
<proteinExistence type="evidence at transcript level"/>
<feature type="transmembrane region" description="Helical" evidence="8">
    <location>
        <begin position="914"/>
        <end position="936"/>
    </location>
</feature>
<evidence type="ECO:0000256" key="3">
    <source>
        <dbReference type="ARBA" id="ARBA00022692"/>
    </source>
</evidence>
<dbReference type="PROSITE" id="PS50929">
    <property type="entry name" value="ABC_TM1F"/>
    <property type="match status" value="2"/>
</dbReference>
<evidence type="ECO:0000256" key="8">
    <source>
        <dbReference type="SAM" id="Phobius"/>
    </source>
</evidence>
<feature type="transmembrane region" description="Helical" evidence="8">
    <location>
        <begin position="173"/>
        <end position="192"/>
    </location>
</feature>
<dbReference type="Gene3D" id="1.20.1560.10">
    <property type="entry name" value="ABC transporter type 1, transmembrane domain"/>
    <property type="match status" value="2"/>
</dbReference>
<feature type="transmembrane region" description="Helical" evidence="8">
    <location>
        <begin position="40"/>
        <end position="60"/>
    </location>
</feature>
<keyword evidence="2" id="KW-0813">Transport</keyword>
<dbReference type="InterPro" id="IPR011527">
    <property type="entry name" value="ABC1_TM_dom"/>
</dbReference>
<feature type="transmembrane region" description="Helical" evidence="8">
    <location>
        <begin position="874"/>
        <end position="894"/>
    </location>
</feature>
<keyword evidence="6 8" id="KW-1133">Transmembrane helix</keyword>
<feature type="transmembrane region" description="Helical" evidence="8">
    <location>
        <begin position="498"/>
        <end position="523"/>
    </location>
</feature>
<feature type="transmembrane region" description="Helical" evidence="8">
    <location>
        <begin position="976"/>
        <end position="996"/>
    </location>
</feature>
<feature type="transmembrane region" description="Helical" evidence="8">
    <location>
        <begin position="314"/>
        <end position="336"/>
    </location>
</feature>
<dbReference type="Pfam" id="PF00664">
    <property type="entry name" value="ABC_membrane"/>
    <property type="match status" value="2"/>
</dbReference>
<evidence type="ECO:0000256" key="7">
    <source>
        <dbReference type="ARBA" id="ARBA00023136"/>
    </source>
</evidence>
<feature type="transmembrane region" description="Helical" evidence="8">
    <location>
        <begin position="81"/>
        <end position="101"/>
    </location>
</feature>
<dbReference type="SUPFAM" id="SSF52540">
    <property type="entry name" value="P-loop containing nucleoside triphosphate hydrolases"/>
    <property type="match status" value="2"/>
</dbReference>
<feature type="transmembrane region" description="Helical" evidence="8">
    <location>
        <begin position="113"/>
        <end position="132"/>
    </location>
</feature>
<name>A0A0A7ARD3_TIGJA</name>
<evidence type="ECO:0000313" key="11">
    <source>
        <dbReference type="EMBL" id="AHK05643.1"/>
    </source>
</evidence>
<evidence type="ECO:0000256" key="2">
    <source>
        <dbReference type="ARBA" id="ARBA00022448"/>
    </source>
</evidence>
<keyword evidence="4" id="KW-0547">Nucleotide-binding</keyword>
<dbReference type="InterPro" id="IPR044746">
    <property type="entry name" value="ABCC_6TM_D1"/>
</dbReference>
<evidence type="ECO:0000256" key="4">
    <source>
        <dbReference type="ARBA" id="ARBA00022741"/>
    </source>
</evidence>
<accession>A0A0A7ARD3</accession>
<feature type="domain" description="ABC transporter" evidence="9">
    <location>
        <begin position="562"/>
        <end position="796"/>
    </location>
</feature>
<dbReference type="CDD" id="cd18603">
    <property type="entry name" value="ABC_6TM_MRP1_2_3_6_D2_like"/>
    <property type="match status" value="1"/>
</dbReference>
<evidence type="ECO:0000259" key="10">
    <source>
        <dbReference type="PROSITE" id="PS50929"/>
    </source>
</evidence>
<dbReference type="InterPro" id="IPR003439">
    <property type="entry name" value="ABC_transporter-like_ATP-bd"/>
</dbReference>
<feature type="transmembrane region" description="Helical" evidence="8">
    <location>
        <begin position="415"/>
        <end position="436"/>
    </location>
</feature>
<feature type="transmembrane region" description="Helical" evidence="8">
    <location>
        <begin position="389"/>
        <end position="409"/>
    </location>
</feature>